<feature type="region of interest" description="Disordered" evidence="1">
    <location>
        <begin position="229"/>
        <end position="262"/>
    </location>
</feature>
<gene>
    <name evidence="2" type="ORF">QTO34_005570</name>
</gene>
<dbReference type="PANTHER" id="PTHR12296">
    <property type="entry name" value="DENN DOMAIN-CONTAINING PROTEIN 4"/>
    <property type="match status" value="1"/>
</dbReference>
<dbReference type="GO" id="GO:0031410">
    <property type="term" value="C:cytoplasmic vesicle"/>
    <property type="evidence" value="ECO:0007669"/>
    <property type="project" value="TreeGrafter"/>
</dbReference>
<dbReference type="Proteomes" id="UP001177744">
    <property type="component" value="Unassembled WGS sequence"/>
</dbReference>
<dbReference type="EMBL" id="JAULJE010000015">
    <property type="protein sequence ID" value="KAK1334563.1"/>
    <property type="molecule type" value="Genomic_DNA"/>
</dbReference>
<sequence length="374" mass="40918">MRSSPHGSLGSVVNSLSGLKLDNILSGPKIDVLKSGMKQAATVASKMLVAVATAYSYSDDEEETNKDYSFPAGLEDHVLEENMSPNTSISALVPSELTQSNTSLGSSSSSGDIGKFPLLSSVYQNHLGELLLPKGIKGQDFEKSDHGSSQNTSMSSIFQNCAMEVLMSSCSQCRACGALVYDEEIMAGWTADDSNLNTTCPFCKSNFLPLLNIEFKDFRGSASFFLKPSTSGDSLQSGSIPLASEPLEPKPDPLGKRPNPPPLSVPYLSPLVLRKELESLLENEGDHVIHTSSFINQHPIIFWNLVWYFRRLDLPSNLPGLILTSEHCNGGIQLPLSSLSQDSKLVYIQLLWDNINLHQEPEEPLYVSWRNFSK</sequence>
<dbReference type="InterPro" id="IPR051696">
    <property type="entry name" value="DENN_Domain_GEFs"/>
</dbReference>
<feature type="compositionally biased region" description="Polar residues" evidence="1">
    <location>
        <begin position="229"/>
        <end position="239"/>
    </location>
</feature>
<organism evidence="2 3">
    <name type="scientific">Cnephaeus nilssonii</name>
    <name type="common">Northern bat</name>
    <name type="synonym">Eptesicus nilssonii</name>
    <dbReference type="NCBI Taxonomy" id="3371016"/>
    <lineage>
        <taxon>Eukaryota</taxon>
        <taxon>Metazoa</taxon>
        <taxon>Chordata</taxon>
        <taxon>Craniata</taxon>
        <taxon>Vertebrata</taxon>
        <taxon>Euteleostomi</taxon>
        <taxon>Mammalia</taxon>
        <taxon>Eutheria</taxon>
        <taxon>Laurasiatheria</taxon>
        <taxon>Chiroptera</taxon>
        <taxon>Yangochiroptera</taxon>
        <taxon>Vespertilionidae</taxon>
        <taxon>Cnephaeus</taxon>
    </lineage>
</organism>
<name>A0AA40HNN3_CNENI</name>
<evidence type="ECO:0000313" key="2">
    <source>
        <dbReference type="EMBL" id="KAK1334563.1"/>
    </source>
</evidence>
<accession>A0AA40HNN3</accession>
<comment type="caution">
    <text evidence="2">The sequence shown here is derived from an EMBL/GenBank/DDBJ whole genome shotgun (WGS) entry which is preliminary data.</text>
</comment>
<protein>
    <recommendedName>
        <fullName evidence="4">DENN domain-containing protein 4C</fullName>
    </recommendedName>
</protein>
<evidence type="ECO:0000256" key="1">
    <source>
        <dbReference type="SAM" id="MobiDB-lite"/>
    </source>
</evidence>
<dbReference type="GO" id="GO:0032483">
    <property type="term" value="P:regulation of Rab protein signal transduction"/>
    <property type="evidence" value="ECO:0007669"/>
    <property type="project" value="TreeGrafter"/>
</dbReference>
<dbReference type="PANTHER" id="PTHR12296:SF17">
    <property type="entry name" value="DENN DOMAIN-CONTAINING PROTEIN 4C"/>
    <property type="match status" value="1"/>
</dbReference>
<reference evidence="2" key="1">
    <citation type="submission" date="2023-06" db="EMBL/GenBank/DDBJ databases">
        <title>Reference genome for the Northern bat (Eptesicus nilssonii), a most northern bat species.</title>
        <authorList>
            <person name="Laine V.N."/>
            <person name="Pulliainen A.T."/>
            <person name="Lilley T.M."/>
        </authorList>
    </citation>
    <scope>NUCLEOTIDE SEQUENCE</scope>
    <source>
        <strain evidence="2">BLF_Eptnil</strain>
        <tissue evidence="2">Kidney</tissue>
    </source>
</reference>
<evidence type="ECO:0000313" key="3">
    <source>
        <dbReference type="Proteomes" id="UP001177744"/>
    </source>
</evidence>
<dbReference type="GO" id="GO:0005085">
    <property type="term" value="F:guanyl-nucleotide exchange factor activity"/>
    <property type="evidence" value="ECO:0007669"/>
    <property type="project" value="UniProtKB-ARBA"/>
</dbReference>
<evidence type="ECO:0008006" key="4">
    <source>
        <dbReference type="Google" id="ProtNLM"/>
    </source>
</evidence>
<dbReference type="AlphaFoldDB" id="A0AA40HNN3"/>
<keyword evidence="3" id="KW-1185">Reference proteome</keyword>
<proteinExistence type="predicted"/>